<evidence type="ECO:0000313" key="2">
    <source>
        <dbReference type="Proteomes" id="UP000237271"/>
    </source>
</evidence>
<accession>A0A2P4YJC6</accession>
<gene>
    <name evidence="1" type="ORF">PHPALM_4630</name>
</gene>
<feature type="non-terminal residue" evidence="1">
    <location>
        <position position="48"/>
    </location>
</feature>
<dbReference type="Proteomes" id="UP000237271">
    <property type="component" value="Unassembled WGS sequence"/>
</dbReference>
<evidence type="ECO:0000313" key="1">
    <source>
        <dbReference type="EMBL" id="POM77910.1"/>
    </source>
</evidence>
<name>A0A2P4YJC6_9STRA</name>
<comment type="caution">
    <text evidence="1">The sequence shown here is derived from an EMBL/GenBank/DDBJ whole genome shotgun (WGS) entry which is preliminary data.</text>
</comment>
<sequence>MKKKPVETITASVEAAVSAASTRSCREVAANKRGVFFLTFFSSALFHA</sequence>
<reference evidence="1 2" key="1">
    <citation type="journal article" date="2017" name="Genome Biol. Evol.">
        <title>Phytophthora megakarya and P. palmivora, closely related causal agents of cacao black pod rot, underwent increases in genome sizes and gene numbers by different mechanisms.</title>
        <authorList>
            <person name="Ali S.S."/>
            <person name="Shao J."/>
            <person name="Lary D.J."/>
            <person name="Kronmiller B."/>
            <person name="Shen D."/>
            <person name="Strem M.D."/>
            <person name="Amoako-Attah I."/>
            <person name="Akrofi A.Y."/>
            <person name="Begoude B.A."/>
            <person name="Ten Hoopen G.M."/>
            <person name="Coulibaly K."/>
            <person name="Kebe B.I."/>
            <person name="Melnick R.L."/>
            <person name="Guiltinan M.J."/>
            <person name="Tyler B.M."/>
            <person name="Meinhardt L.W."/>
            <person name="Bailey B.A."/>
        </authorList>
    </citation>
    <scope>NUCLEOTIDE SEQUENCE [LARGE SCALE GENOMIC DNA]</scope>
    <source>
        <strain evidence="2">sbr112.9</strain>
    </source>
</reference>
<proteinExistence type="predicted"/>
<keyword evidence="2" id="KW-1185">Reference proteome</keyword>
<dbReference type="AlphaFoldDB" id="A0A2P4YJC6"/>
<organism evidence="1 2">
    <name type="scientific">Phytophthora palmivora</name>
    <dbReference type="NCBI Taxonomy" id="4796"/>
    <lineage>
        <taxon>Eukaryota</taxon>
        <taxon>Sar</taxon>
        <taxon>Stramenopiles</taxon>
        <taxon>Oomycota</taxon>
        <taxon>Peronosporomycetes</taxon>
        <taxon>Peronosporales</taxon>
        <taxon>Peronosporaceae</taxon>
        <taxon>Phytophthora</taxon>
    </lineage>
</organism>
<dbReference type="EMBL" id="NCKW01002258">
    <property type="protein sequence ID" value="POM77910.1"/>
    <property type="molecule type" value="Genomic_DNA"/>
</dbReference>
<protein>
    <submittedName>
        <fullName evidence="1">Uncharacterized protein</fullName>
    </submittedName>
</protein>